<dbReference type="RefSeq" id="WP_088855583.1">
    <property type="nucleotide sequence ID" value="NZ_CP015103.1"/>
</dbReference>
<dbReference type="KEGG" id="tsl:A3L11_03495"/>
<feature type="domain" description="Glycosyltransferase 2-like" evidence="2">
    <location>
        <begin position="6"/>
        <end position="167"/>
    </location>
</feature>
<gene>
    <name evidence="4" type="ORF">A3L11_03495</name>
</gene>
<evidence type="ECO:0000256" key="1">
    <source>
        <dbReference type="SAM" id="Phobius"/>
    </source>
</evidence>
<protein>
    <submittedName>
        <fullName evidence="4">Dolichol-P-glucose synthetase</fullName>
    </submittedName>
</protein>
<feature type="transmembrane region" description="Helical" evidence="1">
    <location>
        <begin position="228"/>
        <end position="250"/>
    </location>
</feature>
<keyword evidence="1" id="KW-0472">Membrane</keyword>
<dbReference type="InterPro" id="IPR050256">
    <property type="entry name" value="Glycosyltransferase_2"/>
</dbReference>
<sequence>MDPEVTVVLPTMNEEEAISVMLPRIKDVLERMGVSYEIVVVDKSDDRTPEIARNLGARVIRQEGKGYGDAYLTGFKHARGKFIVMMDPDGSYDPEDIPKLLQPLFEGRAEFVMGTRLKGEMDKGAMPWLHRRIGNPLLTWVLNVLFKAGISDAHCGMRAIRKDALERLPLKCKGMEFASEMVIEAAKKGLKTVEVPIKYHPRIGESKLSSFKDGWRHLRLMLLYSPSYLFLLPAVIFVIAGIWFMGYAYILKPERLHTLILGSALLLLGFQILGFGISAKVYAVKEGLEEPGRLTRFFMRYSVLEEGLLVGGLMFVVGLALGLYIFLKWRASGYGALFMIREAVLVLTLTTLGLSVIFFSFFVSIYMLKGED</sequence>
<evidence type="ECO:0000313" key="5">
    <source>
        <dbReference type="Proteomes" id="UP000250125"/>
    </source>
</evidence>
<dbReference type="Pfam" id="PF00535">
    <property type="entry name" value="Glycos_transf_2"/>
    <property type="match status" value="1"/>
</dbReference>
<dbReference type="Proteomes" id="UP000250125">
    <property type="component" value="Chromosome"/>
</dbReference>
<dbReference type="InterPro" id="IPR029044">
    <property type="entry name" value="Nucleotide-diphossugar_trans"/>
</dbReference>
<dbReference type="SUPFAM" id="SSF53448">
    <property type="entry name" value="Nucleotide-diphospho-sugar transferases"/>
    <property type="match status" value="1"/>
</dbReference>
<evidence type="ECO:0000259" key="2">
    <source>
        <dbReference type="Pfam" id="PF00535"/>
    </source>
</evidence>
<keyword evidence="5" id="KW-1185">Reference proteome</keyword>
<dbReference type="EMBL" id="CP015103">
    <property type="protein sequence ID" value="ASJ08344.1"/>
    <property type="molecule type" value="Genomic_DNA"/>
</dbReference>
<dbReference type="PANTHER" id="PTHR48090">
    <property type="entry name" value="UNDECAPRENYL-PHOSPHATE 4-DEOXY-4-FORMAMIDO-L-ARABINOSE TRANSFERASE-RELATED"/>
    <property type="match status" value="1"/>
</dbReference>
<dbReference type="Pfam" id="PF26629">
    <property type="entry name" value="GT2_TM_C"/>
    <property type="match status" value="1"/>
</dbReference>
<keyword evidence="1" id="KW-0812">Transmembrane</keyword>
<name>A0A2Z2MNZ0_9EURY</name>
<evidence type="ECO:0000313" key="4">
    <source>
        <dbReference type="EMBL" id="ASJ08344.1"/>
    </source>
</evidence>
<dbReference type="PANTHER" id="PTHR48090:SF7">
    <property type="entry name" value="RFBJ PROTEIN"/>
    <property type="match status" value="1"/>
</dbReference>
<dbReference type="FunFam" id="3.90.550.10:FF:000129">
    <property type="entry name" value="Glycosyltransferase family 2 protein"/>
    <property type="match status" value="1"/>
</dbReference>
<dbReference type="Gene3D" id="3.90.550.10">
    <property type="entry name" value="Spore Coat Polysaccharide Biosynthesis Protein SpsA, Chain A"/>
    <property type="match status" value="1"/>
</dbReference>
<dbReference type="InterPro" id="IPR001173">
    <property type="entry name" value="Glyco_trans_2-like"/>
</dbReference>
<feature type="transmembrane region" description="Helical" evidence="1">
    <location>
        <begin position="303"/>
        <end position="326"/>
    </location>
</feature>
<feature type="transmembrane region" description="Helical" evidence="1">
    <location>
        <begin position="256"/>
        <end position="282"/>
    </location>
</feature>
<reference evidence="4 5" key="1">
    <citation type="submission" date="2016-04" db="EMBL/GenBank/DDBJ databases">
        <title>Complete genome sequence of Thermococcus siculi type strain RG-20.</title>
        <authorList>
            <person name="Oger P.M."/>
        </authorList>
    </citation>
    <scope>NUCLEOTIDE SEQUENCE [LARGE SCALE GENOMIC DNA]</scope>
    <source>
        <strain evidence="4 5">RG-20</strain>
    </source>
</reference>
<organism evidence="4 5">
    <name type="scientific">Thermococcus siculi</name>
    <dbReference type="NCBI Taxonomy" id="72803"/>
    <lineage>
        <taxon>Archaea</taxon>
        <taxon>Methanobacteriati</taxon>
        <taxon>Methanobacteriota</taxon>
        <taxon>Thermococci</taxon>
        <taxon>Thermococcales</taxon>
        <taxon>Thermococcaceae</taxon>
        <taxon>Thermococcus</taxon>
    </lineage>
</organism>
<evidence type="ECO:0000259" key="3">
    <source>
        <dbReference type="Pfam" id="PF26629"/>
    </source>
</evidence>
<dbReference type="GeneID" id="33317272"/>
<proteinExistence type="predicted"/>
<dbReference type="CDD" id="cd04179">
    <property type="entry name" value="DPM_DPG-synthase_like"/>
    <property type="match status" value="1"/>
</dbReference>
<dbReference type="InterPro" id="IPR058718">
    <property type="entry name" value="Agl6_TM_C"/>
</dbReference>
<feature type="transmembrane region" description="Helical" evidence="1">
    <location>
        <begin position="346"/>
        <end position="368"/>
    </location>
</feature>
<feature type="domain" description="Low-salt glycan biosynthesis hexosyltransferase Agl6 C-terminal transmembrane region" evidence="3">
    <location>
        <begin position="278"/>
        <end position="365"/>
    </location>
</feature>
<keyword evidence="1" id="KW-1133">Transmembrane helix</keyword>
<dbReference type="AlphaFoldDB" id="A0A2Z2MNZ0"/>
<accession>A0A2Z2MNZ0</accession>
<dbReference type="OrthoDB" id="103472at2157"/>